<protein>
    <submittedName>
        <fullName evidence="3">CHAP domain-containing protein</fullName>
    </submittedName>
</protein>
<dbReference type="Pfam" id="PF05257">
    <property type="entry name" value="CHAP"/>
    <property type="match status" value="1"/>
</dbReference>
<feature type="region of interest" description="Disordered" evidence="1">
    <location>
        <begin position="1"/>
        <end position="45"/>
    </location>
</feature>
<name>A0A4R8WE62_9MICO</name>
<dbReference type="EMBL" id="SOFM01000007">
    <property type="protein sequence ID" value="TFC07515.1"/>
    <property type="molecule type" value="Genomic_DNA"/>
</dbReference>
<sequence>MPHSGEPGTSAPSENQNAFPSRRELRAQREAGSAPSDASVEVPAESIPMTSVPLASVPAVSTPGADQDVALIVAQAGRRSGVSSTPLARTPAARRGLASAASAPRPAPRPARVSNRRSPLKIAVTLLAIPGLFLTAGLPAYAFSPGAGANHGAASTRSLAEAGAQGVTVAAGASAVTVARDGFTATSKEELAQKEADAKRALAAQKAAESARATAASFAVYGVRAEGDDYQWYNMPTESQGGGFSPFNYYYRECVDFVAWRLNRDAGSTSAPFKWTWSSLTPSGGNASNWANAWSSHGWPTSKTPVVGAVAWFNFNHVAYVQSVGGDGSVVLEEYNWMGSHAYNKRTIKASEVPLFLYPPA</sequence>
<dbReference type="Proteomes" id="UP000297643">
    <property type="component" value="Unassembled WGS sequence"/>
</dbReference>
<evidence type="ECO:0000313" key="3">
    <source>
        <dbReference type="EMBL" id="TFC07515.1"/>
    </source>
</evidence>
<evidence type="ECO:0000256" key="1">
    <source>
        <dbReference type="SAM" id="MobiDB-lite"/>
    </source>
</evidence>
<dbReference type="SUPFAM" id="SSF54001">
    <property type="entry name" value="Cysteine proteinases"/>
    <property type="match status" value="1"/>
</dbReference>
<evidence type="ECO:0000313" key="4">
    <source>
        <dbReference type="Proteomes" id="UP000297643"/>
    </source>
</evidence>
<organism evidence="3 4">
    <name type="scientific">Cryobacterium mannosilyticum</name>
    <dbReference type="NCBI Taxonomy" id="1259190"/>
    <lineage>
        <taxon>Bacteria</taxon>
        <taxon>Bacillati</taxon>
        <taxon>Actinomycetota</taxon>
        <taxon>Actinomycetes</taxon>
        <taxon>Micrococcales</taxon>
        <taxon>Microbacteriaceae</taxon>
        <taxon>Cryobacterium</taxon>
    </lineage>
</organism>
<dbReference type="InterPro" id="IPR038765">
    <property type="entry name" value="Papain-like_cys_pep_sf"/>
</dbReference>
<comment type="caution">
    <text evidence="3">The sequence shown here is derived from an EMBL/GenBank/DDBJ whole genome shotgun (WGS) entry which is preliminary data.</text>
</comment>
<evidence type="ECO:0000259" key="2">
    <source>
        <dbReference type="PROSITE" id="PS50911"/>
    </source>
</evidence>
<proteinExistence type="predicted"/>
<dbReference type="Gene3D" id="3.90.1720.10">
    <property type="entry name" value="endopeptidase domain like (from Nostoc punctiforme)"/>
    <property type="match status" value="1"/>
</dbReference>
<gene>
    <name evidence="3" type="ORF">E3O32_03145</name>
</gene>
<dbReference type="PROSITE" id="PS50911">
    <property type="entry name" value="CHAP"/>
    <property type="match status" value="1"/>
</dbReference>
<keyword evidence="4" id="KW-1185">Reference proteome</keyword>
<feature type="compositionally biased region" description="Polar residues" evidence="1">
    <location>
        <begin position="10"/>
        <end position="19"/>
    </location>
</feature>
<feature type="region of interest" description="Disordered" evidence="1">
    <location>
        <begin position="80"/>
        <end position="115"/>
    </location>
</feature>
<accession>A0A4R8WE62</accession>
<dbReference type="InterPro" id="IPR007921">
    <property type="entry name" value="CHAP_dom"/>
</dbReference>
<feature type="domain" description="Peptidase C51" evidence="2">
    <location>
        <begin position="229"/>
        <end position="358"/>
    </location>
</feature>
<dbReference type="AlphaFoldDB" id="A0A4R8WE62"/>
<reference evidence="3 4" key="1">
    <citation type="submission" date="2019-03" db="EMBL/GenBank/DDBJ databases">
        <title>Genomics of glacier-inhabiting Cryobacterium strains.</title>
        <authorList>
            <person name="Liu Q."/>
            <person name="Xin Y.-H."/>
        </authorList>
    </citation>
    <scope>NUCLEOTIDE SEQUENCE [LARGE SCALE GENOMIC DNA]</scope>
    <source>
        <strain evidence="3 4">RHLT2-21</strain>
    </source>
</reference>
<dbReference type="PRINTS" id="PR01852">
    <property type="entry name" value="SIBAPROTEIN"/>
</dbReference>
<dbReference type="InterPro" id="IPR009148">
    <property type="entry name" value="PcsB-like"/>
</dbReference>
<feature type="compositionally biased region" description="Low complexity" evidence="1">
    <location>
        <begin position="91"/>
        <end position="113"/>
    </location>
</feature>